<evidence type="ECO:0000313" key="1">
    <source>
        <dbReference type="EMBL" id="QHT30214.1"/>
    </source>
</evidence>
<accession>A0A6C0ELZ9</accession>
<dbReference type="AlphaFoldDB" id="A0A6C0ELZ9"/>
<sequence length="76" mass="9243">MDIDKDINNTMQIDAIKLHKMAFIYNALEEGWRIKKKKDMYIFTKNHEGQKEVFLDNYLKQFLENNFDINKIINQM</sequence>
<dbReference type="EMBL" id="MN738893">
    <property type="protein sequence ID" value="QHT30214.1"/>
    <property type="molecule type" value="Genomic_DNA"/>
</dbReference>
<proteinExistence type="predicted"/>
<organism evidence="1">
    <name type="scientific">viral metagenome</name>
    <dbReference type="NCBI Taxonomy" id="1070528"/>
    <lineage>
        <taxon>unclassified sequences</taxon>
        <taxon>metagenomes</taxon>
        <taxon>organismal metagenomes</taxon>
    </lineage>
</organism>
<reference evidence="1" key="1">
    <citation type="journal article" date="2020" name="Nature">
        <title>Giant virus diversity and host interactions through global metagenomics.</title>
        <authorList>
            <person name="Schulz F."/>
            <person name="Roux S."/>
            <person name="Paez-Espino D."/>
            <person name="Jungbluth S."/>
            <person name="Walsh D.A."/>
            <person name="Denef V.J."/>
            <person name="McMahon K.D."/>
            <person name="Konstantinidis K.T."/>
            <person name="Eloe-Fadrosh E.A."/>
            <person name="Kyrpides N.C."/>
            <person name="Woyke T."/>
        </authorList>
    </citation>
    <scope>NUCLEOTIDE SEQUENCE</scope>
    <source>
        <strain evidence="1">GVMAG-M-3300009149-34</strain>
    </source>
</reference>
<name>A0A6C0ELZ9_9ZZZZ</name>
<protein>
    <submittedName>
        <fullName evidence="1">Uncharacterized protein</fullName>
    </submittedName>
</protein>